<protein>
    <submittedName>
        <fullName evidence="1">Uncharacterized protein</fullName>
    </submittedName>
</protein>
<proteinExistence type="predicted"/>
<sequence length="43" mass="5006">MFLHWINNLGDNIPWDIGNQLMFSLEKSNQNPVHNSKKANILI</sequence>
<dbReference type="EMBL" id="GGEC01061453">
    <property type="protein sequence ID" value="MBX41937.1"/>
    <property type="molecule type" value="Transcribed_RNA"/>
</dbReference>
<organism evidence="1">
    <name type="scientific">Rhizophora mucronata</name>
    <name type="common">Asiatic mangrove</name>
    <dbReference type="NCBI Taxonomy" id="61149"/>
    <lineage>
        <taxon>Eukaryota</taxon>
        <taxon>Viridiplantae</taxon>
        <taxon>Streptophyta</taxon>
        <taxon>Embryophyta</taxon>
        <taxon>Tracheophyta</taxon>
        <taxon>Spermatophyta</taxon>
        <taxon>Magnoliopsida</taxon>
        <taxon>eudicotyledons</taxon>
        <taxon>Gunneridae</taxon>
        <taxon>Pentapetalae</taxon>
        <taxon>rosids</taxon>
        <taxon>fabids</taxon>
        <taxon>Malpighiales</taxon>
        <taxon>Rhizophoraceae</taxon>
        <taxon>Rhizophora</taxon>
    </lineage>
</organism>
<dbReference type="AlphaFoldDB" id="A0A2P2NHJ1"/>
<evidence type="ECO:0000313" key="1">
    <source>
        <dbReference type="EMBL" id="MBX41937.1"/>
    </source>
</evidence>
<reference evidence="1" key="1">
    <citation type="submission" date="2018-02" db="EMBL/GenBank/DDBJ databases">
        <title>Rhizophora mucronata_Transcriptome.</title>
        <authorList>
            <person name="Meera S.P."/>
            <person name="Sreeshan A."/>
            <person name="Augustine A."/>
        </authorList>
    </citation>
    <scope>NUCLEOTIDE SEQUENCE</scope>
    <source>
        <tissue evidence="1">Leaf</tissue>
    </source>
</reference>
<name>A0A2P2NHJ1_RHIMU</name>
<accession>A0A2P2NHJ1</accession>